<organism evidence="6 7">
    <name type="scientific">Natronolimnobius baerhuensis</name>
    <dbReference type="NCBI Taxonomy" id="253108"/>
    <lineage>
        <taxon>Archaea</taxon>
        <taxon>Methanobacteriati</taxon>
        <taxon>Methanobacteriota</taxon>
        <taxon>Stenosarchaea group</taxon>
        <taxon>Halobacteria</taxon>
        <taxon>Halobacteriales</taxon>
        <taxon>Natrialbaceae</taxon>
        <taxon>Natronolimnobius</taxon>
    </lineage>
</organism>
<feature type="domain" description="ACP-type MB" evidence="5">
    <location>
        <begin position="174"/>
        <end position="204"/>
    </location>
</feature>
<dbReference type="InterPro" id="IPR000644">
    <property type="entry name" value="CBS_dom"/>
</dbReference>
<gene>
    <name evidence="6" type="ORF">B2G88_05110</name>
</gene>
<keyword evidence="3" id="KW-0479">Metal-binding</keyword>
<dbReference type="Pfam" id="PF00571">
    <property type="entry name" value="CBS"/>
    <property type="match status" value="2"/>
</dbReference>
<feature type="binding site" evidence="3">
    <location>
        <position position="182"/>
    </location>
    <ligand>
        <name>Zn(2+)</name>
        <dbReference type="ChEBI" id="CHEBI:29105"/>
    </ligand>
</feature>
<feature type="binding site" evidence="3">
    <location>
        <position position="179"/>
    </location>
    <ligand>
        <name>Zn(2+)</name>
        <dbReference type="ChEBI" id="CHEBI:29105"/>
    </ligand>
</feature>
<evidence type="ECO:0000256" key="2">
    <source>
        <dbReference type="PROSITE-ProRule" id="PRU00703"/>
    </source>
</evidence>
<dbReference type="SUPFAM" id="SSF54631">
    <property type="entry name" value="CBS-domain pair"/>
    <property type="match status" value="1"/>
</dbReference>
<dbReference type="Pfam" id="PF24458">
    <property type="entry name" value="DUF7573"/>
    <property type="match status" value="1"/>
</dbReference>
<feature type="binding site" evidence="3">
    <location>
        <position position="201"/>
    </location>
    <ligand>
        <name>Zn(2+)</name>
        <dbReference type="ChEBI" id="CHEBI:29105"/>
    </ligand>
</feature>
<dbReference type="SMART" id="SM00116">
    <property type="entry name" value="CBS"/>
    <property type="match status" value="2"/>
</dbReference>
<dbReference type="GO" id="GO:0046872">
    <property type="term" value="F:metal ion binding"/>
    <property type="evidence" value="ECO:0007669"/>
    <property type="project" value="UniProtKB-KW"/>
</dbReference>
<proteinExistence type="predicted"/>
<evidence type="ECO:0000313" key="6">
    <source>
        <dbReference type="EMBL" id="OVE86170.1"/>
    </source>
</evidence>
<keyword evidence="7" id="KW-1185">Reference proteome</keyword>
<dbReference type="InterPro" id="IPR046342">
    <property type="entry name" value="CBS_dom_sf"/>
</dbReference>
<dbReference type="Gene3D" id="3.10.580.10">
    <property type="entry name" value="CBS-domain"/>
    <property type="match status" value="1"/>
</dbReference>
<evidence type="ECO:0000256" key="3">
    <source>
        <dbReference type="PROSITE-ProRule" id="PRU01249"/>
    </source>
</evidence>
<dbReference type="InterPro" id="IPR044065">
    <property type="entry name" value="ACP_MB"/>
</dbReference>
<dbReference type="PANTHER" id="PTHR43080:SF2">
    <property type="entry name" value="CBS DOMAIN-CONTAINING PROTEIN"/>
    <property type="match status" value="1"/>
</dbReference>
<feature type="binding site" evidence="3">
    <location>
        <position position="198"/>
    </location>
    <ligand>
        <name>Zn(2+)</name>
        <dbReference type="ChEBI" id="CHEBI:29105"/>
    </ligand>
</feature>
<sequence length="204" mass="21608">MESELSVTDILTNDFVGVSESDTVVGAVKLMREERVSCVLVVRGADPVGIVTEWDILELVADERDPAEATIGDVMTAPVITLAPDRSLADAATLMGREDIRNVVIQGEGDDDIRGVVTQRDVIAAAGSFQAAVTPRRSSVETGEIDPGQPLEESAQQVADDRAELVANGGDEYTTQGVCETCGSLADSLWESNGQLVCPDCRTV</sequence>
<name>A0A202EDU4_9EURY</name>
<dbReference type="PROSITE" id="PS51371">
    <property type="entry name" value="CBS"/>
    <property type="match status" value="2"/>
</dbReference>
<evidence type="ECO:0000256" key="1">
    <source>
        <dbReference type="ARBA" id="ARBA00023122"/>
    </source>
</evidence>
<dbReference type="InterPro" id="IPR055995">
    <property type="entry name" value="DUF7573"/>
</dbReference>
<feature type="domain" description="CBS" evidence="4">
    <location>
        <begin position="75"/>
        <end position="133"/>
    </location>
</feature>
<feature type="binding site" evidence="3">
    <location>
        <position position="201"/>
    </location>
    <ligand>
        <name>Fe cation</name>
        <dbReference type="ChEBI" id="CHEBI:24875"/>
    </ligand>
</feature>
<evidence type="ECO:0000259" key="5">
    <source>
        <dbReference type="PROSITE" id="PS51901"/>
    </source>
</evidence>
<evidence type="ECO:0000313" key="7">
    <source>
        <dbReference type="Proteomes" id="UP000196084"/>
    </source>
</evidence>
<protein>
    <submittedName>
        <fullName evidence="6">Signal transduction protein</fullName>
    </submittedName>
</protein>
<dbReference type="EMBL" id="MWPH01000001">
    <property type="protein sequence ID" value="OVE86170.1"/>
    <property type="molecule type" value="Genomic_DNA"/>
</dbReference>
<dbReference type="InterPro" id="IPR051257">
    <property type="entry name" value="Diverse_CBS-Domain"/>
</dbReference>
<dbReference type="PROSITE" id="PS51901">
    <property type="entry name" value="ACP_MB"/>
    <property type="match status" value="1"/>
</dbReference>
<keyword evidence="3" id="KW-0862">Zinc</keyword>
<accession>A0A202EDU4</accession>
<dbReference type="RefSeq" id="WP_087714147.1">
    <property type="nucleotide sequence ID" value="NZ_MWPH01000001.1"/>
</dbReference>
<keyword evidence="3" id="KW-0408">Iron</keyword>
<dbReference type="Proteomes" id="UP000196084">
    <property type="component" value="Unassembled WGS sequence"/>
</dbReference>
<dbReference type="PANTHER" id="PTHR43080">
    <property type="entry name" value="CBS DOMAIN-CONTAINING PROTEIN CBSX3, MITOCHONDRIAL"/>
    <property type="match status" value="1"/>
</dbReference>
<dbReference type="OrthoDB" id="65817at2157"/>
<reference evidence="6 7" key="1">
    <citation type="submission" date="2017-02" db="EMBL/GenBank/DDBJ databases">
        <title>Natronthermophilus aegyptiacus gen. nov.,sp. nov., an aerobic, extremely halophilic alkalithermophilic archaeon isolated from the athalassohaline Wadi An Natrun, Egypt.</title>
        <authorList>
            <person name="Zhao B."/>
        </authorList>
    </citation>
    <scope>NUCLEOTIDE SEQUENCE [LARGE SCALE GENOMIC DNA]</scope>
    <source>
        <strain evidence="6 7">CGMCC 1.3597</strain>
    </source>
</reference>
<dbReference type="AlphaFoldDB" id="A0A202EDU4"/>
<feature type="binding site" evidence="3">
    <location>
        <position position="198"/>
    </location>
    <ligand>
        <name>Fe cation</name>
        <dbReference type="ChEBI" id="CHEBI:24875"/>
    </ligand>
</feature>
<keyword evidence="1 2" id="KW-0129">CBS domain</keyword>
<feature type="binding site" evidence="3">
    <location>
        <position position="179"/>
    </location>
    <ligand>
        <name>Fe cation</name>
        <dbReference type="ChEBI" id="CHEBI:24875"/>
    </ligand>
</feature>
<feature type="domain" description="CBS" evidence="4">
    <location>
        <begin position="11"/>
        <end position="66"/>
    </location>
</feature>
<feature type="binding site" evidence="3">
    <location>
        <position position="182"/>
    </location>
    <ligand>
        <name>Fe cation</name>
        <dbReference type="ChEBI" id="CHEBI:24875"/>
    </ligand>
</feature>
<evidence type="ECO:0000259" key="4">
    <source>
        <dbReference type="PROSITE" id="PS51371"/>
    </source>
</evidence>
<comment type="caution">
    <text evidence="6">The sequence shown here is derived from an EMBL/GenBank/DDBJ whole genome shotgun (WGS) entry which is preliminary data.</text>
</comment>
<dbReference type="CDD" id="cd02205">
    <property type="entry name" value="CBS_pair_SF"/>
    <property type="match status" value="1"/>
</dbReference>